<keyword evidence="1" id="KW-0732">Signal</keyword>
<dbReference type="PANTHER" id="PTHR31649">
    <property type="entry name" value="AGAP009604-PA"/>
    <property type="match status" value="1"/>
</dbReference>
<gene>
    <name evidence="2" type="ORF">NQ317_004448</name>
</gene>
<keyword evidence="3" id="KW-1185">Reference proteome</keyword>
<feature type="signal peptide" evidence="1">
    <location>
        <begin position="1"/>
        <end position="17"/>
    </location>
</feature>
<proteinExistence type="predicted"/>
<comment type="caution">
    <text evidence="2">The sequence shown here is derived from an EMBL/GenBank/DDBJ whole genome shotgun (WGS) entry which is preliminary data.</text>
</comment>
<organism evidence="2 3">
    <name type="scientific">Molorchus minor</name>
    <dbReference type="NCBI Taxonomy" id="1323400"/>
    <lineage>
        <taxon>Eukaryota</taxon>
        <taxon>Metazoa</taxon>
        <taxon>Ecdysozoa</taxon>
        <taxon>Arthropoda</taxon>
        <taxon>Hexapoda</taxon>
        <taxon>Insecta</taxon>
        <taxon>Pterygota</taxon>
        <taxon>Neoptera</taxon>
        <taxon>Endopterygota</taxon>
        <taxon>Coleoptera</taxon>
        <taxon>Polyphaga</taxon>
        <taxon>Cucujiformia</taxon>
        <taxon>Chrysomeloidea</taxon>
        <taxon>Cerambycidae</taxon>
        <taxon>Lamiinae</taxon>
        <taxon>Monochamini</taxon>
        <taxon>Molorchus</taxon>
    </lineage>
</organism>
<evidence type="ECO:0000313" key="3">
    <source>
        <dbReference type="Proteomes" id="UP001162164"/>
    </source>
</evidence>
<accession>A0ABQ9IY67</accession>
<feature type="chain" id="PRO_5045596222" evidence="1">
    <location>
        <begin position="18"/>
        <end position="194"/>
    </location>
</feature>
<dbReference type="PANTHER" id="PTHR31649:SF10">
    <property type="entry name" value="IP19903P-RELATED"/>
    <property type="match status" value="1"/>
</dbReference>
<dbReference type="Proteomes" id="UP001162164">
    <property type="component" value="Unassembled WGS sequence"/>
</dbReference>
<evidence type="ECO:0000256" key="1">
    <source>
        <dbReference type="SAM" id="SignalP"/>
    </source>
</evidence>
<name>A0ABQ9IY67_9CUCU</name>
<protein>
    <submittedName>
        <fullName evidence="2">Uncharacterized protein</fullName>
    </submittedName>
</protein>
<evidence type="ECO:0000313" key="2">
    <source>
        <dbReference type="EMBL" id="KAJ8968744.1"/>
    </source>
</evidence>
<reference evidence="2" key="1">
    <citation type="journal article" date="2023" name="Insect Mol. Biol.">
        <title>Genome sequencing provides insights into the evolution of gene families encoding plant cell wall-degrading enzymes in longhorned beetles.</title>
        <authorList>
            <person name="Shin N.R."/>
            <person name="Okamura Y."/>
            <person name="Kirsch R."/>
            <person name="Pauchet Y."/>
        </authorList>
    </citation>
    <scope>NUCLEOTIDE SEQUENCE</scope>
    <source>
        <strain evidence="2">MMC_N1</strain>
    </source>
</reference>
<dbReference type="EMBL" id="JAPWTJ010001934">
    <property type="protein sequence ID" value="KAJ8968744.1"/>
    <property type="molecule type" value="Genomic_DNA"/>
</dbReference>
<sequence length="194" mass="21308">MKCVVVFFSLLVGIKSCGDFYWRDYTGNIPIDAVEGGPYYSTSGEITRSYIGQGYVHGFGLMIGRITAGNPYINVACYGVKTVTENIKILCAQDKSKYYWVSTTSATYAKDTLNKCPVLGGYDYTLLETANLTDGDGKLVVGRSSADPNNNNIGDIAAYSSQPLFYYAPLNSDDDQVTTTNFQVLMYSDYPILL</sequence>